<geneLocation type="plasmid" evidence="1 2">
    <name>unnamed1</name>
</geneLocation>
<gene>
    <name evidence="1" type="ORF">MUO15_21045</name>
</gene>
<sequence length="250" mass="27739">MVSVTQRVSKVKQPRGGYIKPKEFVVTDLLDNDILNESENIHGGLVGLAVDYLTRFLSGAPIEKTFKISLMGASNVNELELANDLLLDIKSTDDTSIESACKMVGFDVAYRVGVPGYKPVELINPDEETITNIRIMVNRGLNFFKLYGPVIKDGFTLEGGYTSSIATGDGDFLTDNTLWDFKVSKSAPTNKHTLQLLIYYLMGVRSIHSEFKQIENLGIFNPRLNKVYLLSVSTISNEIINEVNTTVIGY</sequence>
<reference evidence="1" key="1">
    <citation type="submission" date="2022-04" db="EMBL/GenBank/DDBJ databases">
        <title>Halobacillus sp. isolated from saltern.</title>
        <authorList>
            <person name="Won M."/>
            <person name="Lee C.-M."/>
            <person name="Woen H.-Y."/>
            <person name="Kwon S.-W."/>
        </authorList>
    </citation>
    <scope>NUCLEOTIDE SEQUENCE</scope>
    <source>
        <strain evidence="1">SSHM10-5</strain>
        <plasmid evidence="1">unnamed1</plasmid>
    </source>
</reference>
<organism evidence="1 2">
    <name type="scientific">Halobacillus amylolyticus</name>
    <dbReference type="NCBI Taxonomy" id="2932259"/>
    <lineage>
        <taxon>Bacteria</taxon>
        <taxon>Bacillati</taxon>
        <taxon>Bacillota</taxon>
        <taxon>Bacilli</taxon>
        <taxon>Bacillales</taxon>
        <taxon>Bacillaceae</taxon>
        <taxon>Halobacillus</taxon>
    </lineage>
</organism>
<dbReference type="EMBL" id="CP095076">
    <property type="protein sequence ID" value="UOR14175.1"/>
    <property type="molecule type" value="Genomic_DNA"/>
</dbReference>
<dbReference type="Proteomes" id="UP000830326">
    <property type="component" value="Plasmid unnamed1"/>
</dbReference>
<keyword evidence="2" id="KW-1185">Reference proteome</keyword>
<accession>A0ABY4HJU1</accession>
<evidence type="ECO:0000313" key="2">
    <source>
        <dbReference type="Proteomes" id="UP000830326"/>
    </source>
</evidence>
<evidence type="ECO:0000313" key="1">
    <source>
        <dbReference type="EMBL" id="UOR14175.1"/>
    </source>
</evidence>
<keyword evidence="1" id="KW-0614">Plasmid</keyword>
<dbReference type="RefSeq" id="WP_245036318.1">
    <property type="nucleotide sequence ID" value="NZ_CP095076.1"/>
</dbReference>
<protein>
    <submittedName>
        <fullName evidence="1">Uncharacterized protein</fullName>
    </submittedName>
</protein>
<proteinExistence type="predicted"/>
<name>A0ABY4HJU1_9BACI</name>